<evidence type="ECO:0000313" key="2">
    <source>
        <dbReference type="Proteomes" id="UP000256541"/>
    </source>
</evidence>
<organism evidence="1 2">
    <name type="scientific">Subtercola boreus</name>
    <dbReference type="NCBI Taxonomy" id="120213"/>
    <lineage>
        <taxon>Bacteria</taxon>
        <taxon>Bacillati</taxon>
        <taxon>Actinomycetota</taxon>
        <taxon>Actinomycetes</taxon>
        <taxon>Micrococcales</taxon>
        <taxon>Microbacteriaceae</taxon>
        <taxon>Subtercola</taxon>
    </lineage>
</organism>
<sequence>MAKRPKAIIEQPPGDLAARCHRAAIEGRWGAMMRFSAGPPQHTARQAGQCFPLVSKDEDNRIARRDELGELRPVLPTDQ</sequence>
<dbReference type="EMBL" id="NBXB01000043">
    <property type="protein sequence ID" value="RFA12249.1"/>
    <property type="molecule type" value="Genomic_DNA"/>
</dbReference>
<reference evidence="1 2" key="1">
    <citation type="submission" date="2017-04" db="EMBL/GenBank/DDBJ databases">
        <title>Comparative genome analysis of Subtercola boreus.</title>
        <authorList>
            <person name="Cho Y.-J."/>
            <person name="Cho A."/>
            <person name="Kim O.-S."/>
            <person name="Lee J.-I."/>
        </authorList>
    </citation>
    <scope>NUCLEOTIDE SEQUENCE [LARGE SCALE GENOMIC DNA]</scope>
    <source>
        <strain evidence="1 2">P27479</strain>
    </source>
</reference>
<gene>
    <name evidence="1" type="ORF">B7R22_16610</name>
</gene>
<proteinExistence type="predicted"/>
<dbReference type="AlphaFoldDB" id="A0A3E0VRL8"/>
<evidence type="ECO:0000313" key="1">
    <source>
        <dbReference type="EMBL" id="RFA12249.1"/>
    </source>
</evidence>
<protein>
    <submittedName>
        <fullName evidence="1">Uncharacterized protein</fullName>
    </submittedName>
</protein>
<accession>A0A3E0VRL8</accession>
<name>A0A3E0VRL8_9MICO</name>
<dbReference type="Proteomes" id="UP000256541">
    <property type="component" value="Unassembled WGS sequence"/>
</dbReference>
<comment type="caution">
    <text evidence="1">The sequence shown here is derived from an EMBL/GenBank/DDBJ whole genome shotgun (WGS) entry which is preliminary data.</text>
</comment>